<name>A0A5S5DRI8_9FLAO</name>
<dbReference type="InterPro" id="IPR026341">
    <property type="entry name" value="T9SS_type_B"/>
</dbReference>
<dbReference type="Pfam" id="PF13585">
    <property type="entry name" value="CHU_C"/>
    <property type="match status" value="1"/>
</dbReference>
<keyword evidence="1" id="KW-0732">Signal</keyword>
<dbReference type="AlphaFoldDB" id="A0A5S5DRI8"/>
<dbReference type="NCBIfam" id="TIGR04131">
    <property type="entry name" value="Bac_Flav_CTERM"/>
    <property type="match status" value="1"/>
</dbReference>
<dbReference type="EMBL" id="VNIA01000003">
    <property type="protein sequence ID" value="TYP97998.1"/>
    <property type="molecule type" value="Genomic_DNA"/>
</dbReference>
<organism evidence="2 3">
    <name type="scientific">Tenacibaculum adriaticum</name>
    <dbReference type="NCBI Taxonomy" id="413713"/>
    <lineage>
        <taxon>Bacteria</taxon>
        <taxon>Pseudomonadati</taxon>
        <taxon>Bacteroidota</taxon>
        <taxon>Flavobacteriia</taxon>
        <taxon>Flavobacteriales</taxon>
        <taxon>Flavobacteriaceae</taxon>
        <taxon>Tenacibaculum</taxon>
    </lineage>
</organism>
<dbReference type="Proteomes" id="UP000323136">
    <property type="component" value="Unassembled WGS sequence"/>
</dbReference>
<keyword evidence="3" id="KW-1185">Reference proteome</keyword>
<comment type="caution">
    <text evidence="2">The sequence shown here is derived from an EMBL/GenBank/DDBJ whole genome shotgun (WGS) entry which is preliminary data.</text>
</comment>
<evidence type="ECO:0000313" key="3">
    <source>
        <dbReference type="Proteomes" id="UP000323136"/>
    </source>
</evidence>
<reference evidence="2 3" key="1">
    <citation type="submission" date="2019-07" db="EMBL/GenBank/DDBJ databases">
        <title>Genomic Encyclopedia of Type Strains, Phase IV (KMG-IV): sequencing the most valuable type-strain genomes for metagenomic binning, comparative biology and taxonomic classification.</title>
        <authorList>
            <person name="Goeker M."/>
        </authorList>
    </citation>
    <scope>NUCLEOTIDE SEQUENCE [LARGE SCALE GENOMIC DNA]</scope>
    <source>
        <strain evidence="2 3">DSM 18961</strain>
    </source>
</reference>
<feature type="chain" id="PRO_5024409983" evidence="1">
    <location>
        <begin position="32"/>
        <end position="979"/>
    </location>
</feature>
<sequence length="979" mass="107877">MRNNYLVNFKIRAFYLLVILMISLFTDNVNAQCAGTDSSITICNKESDPSLQNFNLFNQLGGVPQTGGTWTTNNPLNENALNNSTGTVNLWVINRFGTHTFTYTNNDCNESAIVTLNLGGYPGEDNVDGGANACSDDSAVNLFSFLDNNNTALNVDINGVWSGASSSSSAAIHNDYFFDADSVGPGTYSLIYTVDDVNTCTSRVSNVILEVHQGVESGEPLNINLCESDDMSVYTNLDLHDRLVGEDPNGIWTDNNGTGQLTDVFDTIINIEEIYNDFGAGTYSFTYTVTPLHPVCLEQKTTITIFIEKQYVLSGVQNIIGNCVNKPLNVSVDYDVLFLPNDFSTSPDEVHSDSYLINYQVYDSNNSLIDNIFLSDFTISDGNFVLPIPGKSTSGLYSVSIISLVNLELTKFCDIQIDVPSSTFIVQDPMVSIDDICIDEDAIINIENILDSTGNPLNDTFQITYSLNDPQLNTINITTDPLDFINGKGTFTIDSSLLQITENNGYTINILQPSELMTDCITGSFNVNPIPEEIQLNLIVDNQCNATNMEVNVVAPPLSTGEYTVTYEVTEVGNPELLIDNTIVFIGGQANYQVDITNLEEGYYEVILKSTQNDTTPCRTQFEFELTESFSIGGIPDPPTLNTSQTFCFSDYGSNGPTISNIVVDSGENLTWYEDDTSTTPLDPTTLLLDSEDYYVTSTNPNNNCHSSERAVVVVSVITTLMVTSPDINPIFCASDNATIANLNATTNGGALVWYDSATDGNILESNTQLVNGTSYFAVESISICESTSRLQFNVTIIDPPIPVLTGSLLLCALDNLTILDLEEIISTEDPFELIWYDAAENGLEIDKSNLLQEGINYYVASIDPQTRCESDRVEISVILSECDPENYDFFIPDGFSPNNDGVNDNYFIPYIEFFYPKYELEIFNRYGQSLFKGDINHPAWDGKNNGSGNDTTSGVYFYILKYNKNNLKPKQGRLYLSK</sequence>
<evidence type="ECO:0000313" key="2">
    <source>
        <dbReference type="EMBL" id="TYP97998.1"/>
    </source>
</evidence>
<accession>A0A5S5DRI8</accession>
<proteinExistence type="predicted"/>
<evidence type="ECO:0000256" key="1">
    <source>
        <dbReference type="SAM" id="SignalP"/>
    </source>
</evidence>
<feature type="signal peptide" evidence="1">
    <location>
        <begin position="1"/>
        <end position="31"/>
    </location>
</feature>
<gene>
    <name evidence="2" type="ORF">C7447_103166</name>
</gene>
<protein>
    <submittedName>
        <fullName evidence="2">Gliding motility-associated-like protein</fullName>
    </submittedName>
</protein>
<dbReference type="OrthoDB" id="1236981at2"/>